<name>A0A382UVJ2_9ZZZZ</name>
<sequence>DGLACALHEHGHARYDDDDVEVFGAGHAALRGYPHLDGQPGPGNRPLGIGPSVGRRSGRYGGPEPDGGIVRLCRFVWRTDFGRQAFALRADCYGRPGRLRLERPRWCRLFRVGRQLRDPLGRVTDYAAGV</sequence>
<dbReference type="EMBL" id="UINC01147069">
    <property type="protein sequence ID" value="SVD38177.1"/>
    <property type="molecule type" value="Genomic_DNA"/>
</dbReference>
<proteinExistence type="predicted"/>
<dbReference type="AlphaFoldDB" id="A0A382UVJ2"/>
<feature type="region of interest" description="Disordered" evidence="1">
    <location>
        <begin position="33"/>
        <end position="63"/>
    </location>
</feature>
<gene>
    <name evidence="2" type="ORF">METZ01_LOCUS391031</name>
</gene>
<feature type="non-terminal residue" evidence="2">
    <location>
        <position position="130"/>
    </location>
</feature>
<evidence type="ECO:0000256" key="1">
    <source>
        <dbReference type="SAM" id="MobiDB-lite"/>
    </source>
</evidence>
<accession>A0A382UVJ2</accession>
<organism evidence="2">
    <name type="scientific">marine metagenome</name>
    <dbReference type="NCBI Taxonomy" id="408172"/>
    <lineage>
        <taxon>unclassified sequences</taxon>
        <taxon>metagenomes</taxon>
        <taxon>ecological metagenomes</taxon>
    </lineage>
</organism>
<evidence type="ECO:0000313" key="2">
    <source>
        <dbReference type="EMBL" id="SVD38177.1"/>
    </source>
</evidence>
<reference evidence="2" key="1">
    <citation type="submission" date="2018-05" db="EMBL/GenBank/DDBJ databases">
        <authorList>
            <person name="Lanie J.A."/>
            <person name="Ng W.-L."/>
            <person name="Kazmierczak K.M."/>
            <person name="Andrzejewski T.M."/>
            <person name="Davidsen T.M."/>
            <person name="Wayne K.J."/>
            <person name="Tettelin H."/>
            <person name="Glass J.I."/>
            <person name="Rusch D."/>
            <person name="Podicherti R."/>
            <person name="Tsui H.-C.T."/>
            <person name="Winkler M.E."/>
        </authorList>
    </citation>
    <scope>NUCLEOTIDE SEQUENCE</scope>
</reference>
<protein>
    <submittedName>
        <fullName evidence="2">Uncharacterized protein</fullName>
    </submittedName>
</protein>
<feature type="non-terminal residue" evidence="2">
    <location>
        <position position="1"/>
    </location>
</feature>